<dbReference type="EMBL" id="MU250526">
    <property type="protein sequence ID" value="KAG7450134.1"/>
    <property type="molecule type" value="Genomic_DNA"/>
</dbReference>
<sequence>MLHLHALPTLYLLVLVVSHDVSASLVSRVHDVALRHTKNIARDLRLAFGSVLVSQQSQVDPQTRFTYCKAGTSSNNNTGSSDDGGNSSGNSGHSGSTRTASTSSASATASSFSSPYNLVESHAGTDFFNGWTFWTTSDPTNGIVDYVDESTGRANGLVDVNSDGNAIMRVETTGTVSGNRQSIRITTESTYDGVLAIMDSVHMPTGCGTWPAWWSNGKSDATYSVCFPLKPFIGPNWPIGGEIDIVEGVNDYTNNQATVHTDVGCSLTSSNANVLNITGTVVGGTNCAAYETSNQGCGVRSVSDVSFGAAFNDNGGGVYAMKWDDEGIKVYFWPQNSVPSDVDAGTPVPDTWGTPMANWPSSACNSTKYFYQHSFIFDTTLCGDWAGEVWNSSGIPGQEQSCAARTGYSSCEDFVRAKGASFDEAYWEINS</sequence>
<dbReference type="PANTHER" id="PTHR10963">
    <property type="entry name" value="GLYCOSYL HYDROLASE-RELATED"/>
    <property type="match status" value="1"/>
</dbReference>
<evidence type="ECO:0000313" key="4">
    <source>
        <dbReference type="EMBL" id="KAG7450134.1"/>
    </source>
</evidence>
<dbReference type="GeneID" id="66110900"/>
<evidence type="ECO:0000259" key="3">
    <source>
        <dbReference type="PROSITE" id="PS51762"/>
    </source>
</evidence>
<dbReference type="InterPro" id="IPR000757">
    <property type="entry name" value="Beta-glucanase-like"/>
</dbReference>
<dbReference type="Gene3D" id="2.60.120.200">
    <property type="match status" value="1"/>
</dbReference>
<evidence type="ECO:0000256" key="2">
    <source>
        <dbReference type="SAM" id="SignalP"/>
    </source>
</evidence>
<keyword evidence="5" id="KW-1185">Reference proteome</keyword>
<feature type="domain" description="GH16" evidence="3">
    <location>
        <begin position="72"/>
        <end position="394"/>
    </location>
</feature>
<dbReference type="AlphaFoldDB" id="A0A9P7W1A6"/>
<feature type="signal peptide" evidence="2">
    <location>
        <begin position="1"/>
        <end position="23"/>
    </location>
</feature>
<evidence type="ECO:0000256" key="1">
    <source>
        <dbReference type="SAM" id="MobiDB-lite"/>
    </source>
</evidence>
<accession>A0A9P7W1A6</accession>
<evidence type="ECO:0000313" key="5">
    <source>
        <dbReference type="Proteomes" id="UP000812287"/>
    </source>
</evidence>
<dbReference type="InterPro" id="IPR050546">
    <property type="entry name" value="Glycosyl_Hydrlase_16"/>
</dbReference>
<keyword evidence="2" id="KW-0732">Signal</keyword>
<feature type="non-terminal residue" evidence="4">
    <location>
        <position position="431"/>
    </location>
</feature>
<feature type="region of interest" description="Disordered" evidence="1">
    <location>
        <begin position="70"/>
        <end position="106"/>
    </location>
</feature>
<protein>
    <recommendedName>
        <fullName evidence="3">GH16 domain-containing protein</fullName>
    </recommendedName>
</protein>
<reference evidence="4" key="1">
    <citation type="submission" date="2020-11" db="EMBL/GenBank/DDBJ databases">
        <title>Adaptations for nitrogen fixation in a non-lichenized fungal sporocarp promotes dispersal by wood-feeding termites.</title>
        <authorList>
            <consortium name="DOE Joint Genome Institute"/>
            <person name="Koch R.A."/>
            <person name="Yoon G."/>
            <person name="Arayal U."/>
            <person name="Lail K."/>
            <person name="Amirebrahimi M."/>
            <person name="Labutti K."/>
            <person name="Lipzen A."/>
            <person name="Riley R."/>
            <person name="Barry K."/>
            <person name="Henrissat B."/>
            <person name="Grigoriev I.V."/>
            <person name="Herr J.R."/>
            <person name="Aime M.C."/>
        </authorList>
    </citation>
    <scope>NUCLEOTIDE SEQUENCE</scope>
    <source>
        <strain evidence="4">MCA 3950</strain>
    </source>
</reference>
<dbReference type="Proteomes" id="UP000812287">
    <property type="component" value="Unassembled WGS sequence"/>
</dbReference>
<dbReference type="GO" id="GO:0009251">
    <property type="term" value="P:glucan catabolic process"/>
    <property type="evidence" value="ECO:0007669"/>
    <property type="project" value="TreeGrafter"/>
</dbReference>
<feature type="compositionally biased region" description="Low complexity" evidence="1">
    <location>
        <begin position="71"/>
        <end position="106"/>
    </location>
</feature>
<dbReference type="PANTHER" id="PTHR10963:SF24">
    <property type="entry name" value="GLYCOSIDASE C21B10.07-RELATED"/>
    <property type="match status" value="1"/>
</dbReference>
<dbReference type="GO" id="GO:0004553">
    <property type="term" value="F:hydrolase activity, hydrolyzing O-glycosyl compounds"/>
    <property type="evidence" value="ECO:0007669"/>
    <property type="project" value="InterPro"/>
</dbReference>
<dbReference type="Pfam" id="PF26113">
    <property type="entry name" value="GH16_XgeA"/>
    <property type="match status" value="2"/>
</dbReference>
<name>A0A9P7W1A6_9AGAR</name>
<dbReference type="InterPro" id="IPR013320">
    <property type="entry name" value="ConA-like_dom_sf"/>
</dbReference>
<dbReference type="RefSeq" id="XP_043043634.1">
    <property type="nucleotide sequence ID" value="XM_043188603.1"/>
</dbReference>
<gene>
    <name evidence="4" type="ORF">BT62DRAFT_961746</name>
</gene>
<dbReference type="OrthoDB" id="192832at2759"/>
<feature type="chain" id="PRO_5040137783" description="GH16 domain-containing protein" evidence="2">
    <location>
        <begin position="24"/>
        <end position="431"/>
    </location>
</feature>
<dbReference type="CDD" id="cd02181">
    <property type="entry name" value="GH16_fungal_Lam16A_glucanase"/>
    <property type="match status" value="1"/>
</dbReference>
<organism evidence="4 5">
    <name type="scientific">Guyanagaster necrorhizus</name>
    <dbReference type="NCBI Taxonomy" id="856835"/>
    <lineage>
        <taxon>Eukaryota</taxon>
        <taxon>Fungi</taxon>
        <taxon>Dikarya</taxon>
        <taxon>Basidiomycota</taxon>
        <taxon>Agaricomycotina</taxon>
        <taxon>Agaricomycetes</taxon>
        <taxon>Agaricomycetidae</taxon>
        <taxon>Agaricales</taxon>
        <taxon>Marasmiineae</taxon>
        <taxon>Physalacriaceae</taxon>
        <taxon>Guyanagaster</taxon>
    </lineage>
</organism>
<dbReference type="SUPFAM" id="SSF49899">
    <property type="entry name" value="Concanavalin A-like lectins/glucanases"/>
    <property type="match status" value="1"/>
</dbReference>
<proteinExistence type="predicted"/>
<dbReference type="PROSITE" id="PS51762">
    <property type="entry name" value="GH16_2"/>
    <property type="match status" value="1"/>
</dbReference>
<comment type="caution">
    <text evidence="4">The sequence shown here is derived from an EMBL/GenBank/DDBJ whole genome shotgun (WGS) entry which is preliminary data.</text>
</comment>